<dbReference type="AlphaFoldDB" id="A0A5M6D6J3"/>
<dbReference type="Pfam" id="PF17820">
    <property type="entry name" value="PDZ_6"/>
    <property type="match status" value="2"/>
</dbReference>
<dbReference type="InterPro" id="IPR036034">
    <property type="entry name" value="PDZ_sf"/>
</dbReference>
<comment type="caution">
    <text evidence="4">The sequence shown here is derived from an EMBL/GenBank/DDBJ whole genome shotgun (WGS) entry which is preliminary data.</text>
</comment>
<sequence>MPLPSSWIPRSAAAAAVICFTGPLTCPPDAIAQETTSRTTALVVDGNVANVFRSDDQYLVQILVQRSEIPSLESISDAPYPAPGQYVYAHVGPDRSLLGRLTQNAAVESVPKPKTRIRARLAIGRDGQWEAAGGDWFQENPSPGSDTPTGSTASAEQLVGGLGVTTERAFVSGQPALKVVKVQPNSPAAKAGVEPGDVLVEANRNPLRSEAELAEAFRNRRGSFSLTVRDVRSGRDVLVPIDAEAPANSNPDGRMQPLGATTELAFYSGNAAVKVTAVAPGSPAQRSGLTPGLLILTANGRPIESPKALAEAEQESRGQLTLEVVDPKDRRQRTLRVSL</sequence>
<feature type="region of interest" description="Disordered" evidence="2">
    <location>
        <begin position="132"/>
        <end position="154"/>
    </location>
</feature>
<dbReference type="InterPro" id="IPR041489">
    <property type="entry name" value="PDZ_6"/>
</dbReference>
<dbReference type="GO" id="GO:0006508">
    <property type="term" value="P:proteolysis"/>
    <property type="evidence" value="ECO:0007669"/>
    <property type="project" value="TreeGrafter"/>
</dbReference>
<dbReference type="PANTHER" id="PTHR22939:SF14">
    <property type="entry name" value="SERINE PROTEASE HTRA3"/>
    <property type="match status" value="1"/>
</dbReference>
<keyword evidence="5" id="KW-1185">Reference proteome</keyword>
<comment type="similarity">
    <text evidence="1">Belongs to the peptidase S1C family.</text>
</comment>
<evidence type="ECO:0000259" key="3">
    <source>
        <dbReference type="PROSITE" id="PS50106"/>
    </source>
</evidence>
<feature type="domain" description="PDZ" evidence="3">
    <location>
        <begin position="160"/>
        <end position="232"/>
    </location>
</feature>
<dbReference type="Gene3D" id="2.30.42.10">
    <property type="match status" value="2"/>
</dbReference>
<evidence type="ECO:0000313" key="4">
    <source>
        <dbReference type="EMBL" id="KAA5543157.1"/>
    </source>
</evidence>
<organism evidence="4 5">
    <name type="scientific">Roseiconus nitratireducens</name>
    <dbReference type="NCBI Taxonomy" id="2605748"/>
    <lineage>
        <taxon>Bacteria</taxon>
        <taxon>Pseudomonadati</taxon>
        <taxon>Planctomycetota</taxon>
        <taxon>Planctomycetia</taxon>
        <taxon>Pirellulales</taxon>
        <taxon>Pirellulaceae</taxon>
        <taxon>Roseiconus</taxon>
    </lineage>
</organism>
<gene>
    <name evidence="4" type="ORF">FYK55_12810</name>
</gene>
<proteinExistence type="inferred from homology"/>
<dbReference type="InterPro" id="IPR001478">
    <property type="entry name" value="PDZ"/>
</dbReference>
<feature type="compositionally biased region" description="Polar residues" evidence="2">
    <location>
        <begin position="139"/>
        <end position="154"/>
    </location>
</feature>
<dbReference type="SMART" id="SM00228">
    <property type="entry name" value="PDZ"/>
    <property type="match status" value="2"/>
</dbReference>
<name>A0A5M6D6J3_9BACT</name>
<dbReference type="SUPFAM" id="SSF50156">
    <property type="entry name" value="PDZ domain-like"/>
    <property type="match status" value="2"/>
</dbReference>
<dbReference type="PANTHER" id="PTHR22939">
    <property type="entry name" value="SERINE PROTEASE FAMILY S1C HTRA-RELATED"/>
    <property type="match status" value="1"/>
</dbReference>
<protein>
    <submittedName>
        <fullName evidence="4">PDZ domain-containing protein</fullName>
    </submittedName>
</protein>
<dbReference type="GO" id="GO:0004252">
    <property type="term" value="F:serine-type endopeptidase activity"/>
    <property type="evidence" value="ECO:0007669"/>
    <property type="project" value="TreeGrafter"/>
</dbReference>
<accession>A0A5M6D6J3</accession>
<evidence type="ECO:0000256" key="2">
    <source>
        <dbReference type="SAM" id="MobiDB-lite"/>
    </source>
</evidence>
<dbReference type="PROSITE" id="PS50106">
    <property type="entry name" value="PDZ"/>
    <property type="match status" value="1"/>
</dbReference>
<evidence type="ECO:0000256" key="1">
    <source>
        <dbReference type="ARBA" id="ARBA00010541"/>
    </source>
</evidence>
<reference evidence="4 5" key="1">
    <citation type="submission" date="2019-08" db="EMBL/GenBank/DDBJ databases">
        <authorList>
            <person name="Dhanesh K."/>
            <person name="Kumar G."/>
            <person name="Sasikala C."/>
            <person name="Venkata Ramana C."/>
        </authorList>
    </citation>
    <scope>NUCLEOTIDE SEQUENCE [LARGE SCALE GENOMIC DNA]</scope>
    <source>
        <strain evidence="4 5">JC645</strain>
    </source>
</reference>
<dbReference type="EMBL" id="VWOX01000006">
    <property type="protein sequence ID" value="KAA5543157.1"/>
    <property type="molecule type" value="Genomic_DNA"/>
</dbReference>
<dbReference type="Proteomes" id="UP000324479">
    <property type="component" value="Unassembled WGS sequence"/>
</dbReference>
<dbReference type="RefSeq" id="WP_150076822.1">
    <property type="nucleotide sequence ID" value="NZ_VWOX01000006.1"/>
</dbReference>
<evidence type="ECO:0000313" key="5">
    <source>
        <dbReference type="Proteomes" id="UP000324479"/>
    </source>
</evidence>